<proteinExistence type="predicted"/>
<name>A0AAU9QBA0_9VIBR</name>
<dbReference type="Proteomes" id="UP001295420">
    <property type="component" value="Unassembled WGS sequence"/>
</dbReference>
<protein>
    <submittedName>
        <fullName evidence="1">DNA polymerase III subunit epsilon</fullName>
    </submittedName>
</protein>
<organism evidence="1 2">
    <name type="scientific">Vibrio owensii</name>
    <dbReference type="NCBI Taxonomy" id="696485"/>
    <lineage>
        <taxon>Bacteria</taxon>
        <taxon>Pseudomonadati</taxon>
        <taxon>Pseudomonadota</taxon>
        <taxon>Gammaproteobacteria</taxon>
        <taxon>Vibrionales</taxon>
        <taxon>Vibrionaceae</taxon>
        <taxon>Vibrio</taxon>
    </lineage>
</organism>
<sequence length="98" mass="11458">MGCCILIKGIKMSKLTSAERKARDNERFSQRVNERREKGEDVVAYALANKKAVKFLTKSEKKALNERKATLQEELKLKEQEELRRIEQSFIVEDDNEQ</sequence>
<comment type="caution">
    <text evidence="1">The sequence shown here is derived from an EMBL/GenBank/DDBJ whole genome shotgun (WGS) entry which is preliminary data.</text>
</comment>
<accession>A0AAU9QBA0</accession>
<dbReference type="EMBL" id="CAKMTQ010000056">
    <property type="protein sequence ID" value="CAH1539575.1"/>
    <property type="molecule type" value="Genomic_DNA"/>
</dbReference>
<evidence type="ECO:0000313" key="2">
    <source>
        <dbReference type="Proteomes" id="UP001295420"/>
    </source>
</evidence>
<reference evidence="1" key="1">
    <citation type="submission" date="2022-01" db="EMBL/GenBank/DDBJ databases">
        <authorList>
            <person name="Lagorce A."/>
        </authorList>
    </citation>
    <scope>NUCLEOTIDE SEQUENCE</scope>
    <source>
        <strain evidence="1">Th15_F1_D04</strain>
    </source>
</reference>
<evidence type="ECO:0000313" key="1">
    <source>
        <dbReference type="EMBL" id="CAH1539575.1"/>
    </source>
</evidence>
<dbReference type="AlphaFoldDB" id="A0AAU9QBA0"/>
<gene>
    <name evidence="1" type="ORF">THF1D04_60037</name>
</gene>